<dbReference type="InParanoid" id="A0A1B7MJ62"/>
<accession>A0A1B7MJ62</accession>
<dbReference type="Proteomes" id="UP000092154">
    <property type="component" value="Unassembled WGS sequence"/>
</dbReference>
<gene>
    <name evidence="1" type="ORF">K503DRAFT_701726</name>
</gene>
<dbReference type="OrthoDB" id="3269274at2759"/>
<evidence type="ECO:0000313" key="2">
    <source>
        <dbReference type="Proteomes" id="UP000092154"/>
    </source>
</evidence>
<name>A0A1B7MJ62_9AGAM</name>
<evidence type="ECO:0000313" key="1">
    <source>
        <dbReference type="EMBL" id="OAX32641.1"/>
    </source>
</evidence>
<reference evidence="1 2" key="1">
    <citation type="submission" date="2016-06" db="EMBL/GenBank/DDBJ databases">
        <title>Comparative genomics of the ectomycorrhizal sister species Rhizopogon vinicolor and Rhizopogon vesiculosus (Basidiomycota: Boletales) reveals a divergence of the mating type B locus.</title>
        <authorList>
            <consortium name="DOE Joint Genome Institute"/>
            <person name="Mujic A.B."/>
            <person name="Kuo A."/>
            <person name="Tritt A."/>
            <person name="Lipzen A."/>
            <person name="Chen C."/>
            <person name="Johnson J."/>
            <person name="Sharma A."/>
            <person name="Barry K."/>
            <person name="Grigoriev I.V."/>
            <person name="Spatafora J.W."/>
        </authorList>
    </citation>
    <scope>NUCLEOTIDE SEQUENCE [LARGE SCALE GENOMIC DNA]</scope>
    <source>
        <strain evidence="1 2">AM-OR11-026</strain>
    </source>
</reference>
<keyword evidence="2" id="KW-1185">Reference proteome</keyword>
<feature type="non-terminal residue" evidence="1">
    <location>
        <position position="229"/>
    </location>
</feature>
<protein>
    <submittedName>
        <fullName evidence="1">Uncharacterized protein</fullName>
    </submittedName>
</protein>
<proteinExistence type="predicted"/>
<dbReference type="AlphaFoldDB" id="A0A1B7MJ62"/>
<organism evidence="1 2">
    <name type="scientific">Rhizopogon vinicolor AM-OR11-026</name>
    <dbReference type="NCBI Taxonomy" id="1314800"/>
    <lineage>
        <taxon>Eukaryota</taxon>
        <taxon>Fungi</taxon>
        <taxon>Dikarya</taxon>
        <taxon>Basidiomycota</taxon>
        <taxon>Agaricomycotina</taxon>
        <taxon>Agaricomycetes</taxon>
        <taxon>Agaricomycetidae</taxon>
        <taxon>Boletales</taxon>
        <taxon>Suillineae</taxon>
        <taxon>Rhizopogonaceae</taxon>
        <taxon>Rhizopogon</taxon>
    </lineage>
</organism>
<sequence length="229" mass="25380">MAQKFSVQNLAALYCSVFAEGFSNSERQAVARALLRHGAHLDGTHYHTRKPGGLHPSYAAFNSFVTTKDRSLTHEELVEASLQDVFDSIAVQDRLDGGLSLLIRCPGFKADTTPPPEEVAVDLYVTPRELHESTARIGGDVAVLLTDVYHHCAGAAINHQQRVAEVRALIRSEINQALQNATQDPDAKMQWAQYWRNVVRRHSVVIEGWPEQIPFVNLSAVSNSLTDLE</sequence>
<dbReference type="STRING" id="1314800.A0A1B7MJ62"/>
<dbReference type="EMBL" id="KV448953">
    <property type="protein sequence ID" value="OAX32641.1"/>
    <property type="molecule type" value="Genomic_DNA"/>
</dbReference>